<keyword evidence="2" id="KW-0472">Membrane</keyword>
<evidence type="ECO:0000256" key="2">
    <source>
        <dbReference type="SAM" id="Phobius"/>
    </source>
</evidence>
<dbReference type="Proteomes" id="UP001175228">
    <property type="component" value="Unassembled WGS sequence"/>
</dbReference>
<comment type="caution">
    <text evidence="3">The sequence shown here is derived from an EMBL/GenBank/DDBJ whole genome shotgun (WGS) entry which is preliminary data.</text>
</comment>
<accession>A0AA39UFW5</accession>
<evidence type="ECO:0000256" key="1">
    <source>
        <dbReference type="SAM" id="MobiDB-lite"/>
    </source>
</evidence>
<gene>
    <name evidence="3" type="ORF">EDD18DRAFT_1111359</name>
</gene>
<evidence type="ECO:0000313" key="3">
    <source>
        <dbReference type="EMBL" id="KAK0485563.1"/>
    </source>
</evidence>
<keyword evidence="2" id="KW-1133">Transmembrane helix</keyword>
<dbReference type="EMBL" id="JAUEPU010000049">
    <property type="protein sequence ID" value="KAK0485563.1"/>
    <property type="molecule type" value="Genomic_DNA"/>
</dbReference>
<keyword evidence="2" id="KW-0812">Transmembrane</keyword>
<feature type="compositionally biased region" description="Polar residues" evidence="1">
    <location>
        <begin position="40"/>
        <end position="49"/>
    </location>
</feature>
<evidence type="ECO:0000313" key="4">
    <source>
        <dbReference type="Proteomes" id="UP001175228"/>
    </source>
</evidence>
<proteinExistence type="predicted"/>
<organism evidence="3 4">
    <name type="scientific">Armillaria luteobubalina</name>
    <dbReference type="NCBI Taxonomy" id="153913"/>
    <lineage>
        <taxon>Eukaryota</taxon>
        <taxon>Fungi</taxon>
        <taxon>Dikarya</taxon>
        <taxon>Basidiomycota</taxon>
        <taxon>Agaricomycotina</taxon>
        <taxon>Agaricomycetes</taxon>
        <taxon>Agaricomycetidae</taxon>
        <taxon>Agaricales</taxon>
        <taxon>Marasmiineae</taxon>
        <taxon>Physalacriaceae</taxon>
        <taxon>Armillaria</taxon>
    </lineage>
</organism>
<feature type="region of interest" description="Disordered" evidence="1">
    <location>
        <begin position="40"/>
        <end position="79"/>
    </location>
</feature>
<protein>
    <submittedName>
        <fullName evidence="3">Uncharacterized protein</fullName>
    </submittedName>
</protein>
<sequence length="195" mass="22212">MRDFGWSHSGNATCEDTLYSRTKHSYFSVWKRVLVSSRDGPQTLPSTSRENGKVHKDKSRTSSFPAEIAENGTKDNSETAPNLNQTELWYWCYQPLRKCNLNLWLAILATVIALGGRYMAAVITTSMWDVFNKTYPLPGENAHTVGELMTMIWRTVAGDEYRVLDGGSEEVRSSEERSQAAQFRQDKYERVVLDT</sequence>
<feature type="transmembrane region" description="Helical" evidence="2">
    <location>
        <begin position="103"/>
        <end position="128"/>
    </location>
</feature>
<dbReference type="AlphaFoldDB" id="A0AA39UFW5"/>
<reference evidence="3" key="1">
    <citation type="submission" date="2023-06" db="EMBL/GenBank/DDBJ databases">
        <authorList>
            <consortium name="Lawrence Berkeley National Laboratory"/>
            <person name="Ahrendt S."/>
            <person name="Sahu N."/>
            <person name="Indic B."/>
            <person name="Wong-Bajracharya J."/>
            <person name="Merenyi Z."/>
            <person name="Ke H.-M."/>
            <person name="Monk M."/>
            <person name="Kocsube S."/>
            <person name="Drula E."/>
            <person name="Lipzen A."/>
            <person name="Balint B."/>
            <person name="Henrissat B."/>
            <person name="Andreopoulos B."/>
            <person name="Martin F.M."/>
            <person name="Harder C.B."/>
            <person name="Rigling D."/>
            <person name="Ford K.L."/>
            <person name="Foster G.D."/>
            <person name="Pangilinan J."/>
            <person name="Papanicolaou A."/>
            <person name="Barry K."/>
            <person name="LaButti K."/>
            <person name="Viragh M."/>
            <person name="Koriabine M."/>
            <person name="Yan M."/>
            <person name="Riley R."/>
            <person name="Champramary S."/>
            <person name="Plett K.L."/>
            <person name="Tsai I.J."/>
            <person name="Slot J."/>
            <person name="Sipos G."/>
            <person name="Plett J."/>
            <person name="Nagy L.G."/>
            <person name="Grigoriev I.V."/>
        </authorList>
    </citation>
    <scope>NUCLEOTIDE SEQUENCE</scope>
    <source>
        <strain evidence="3">HWK02</strain>
    </source>
</reference>
<keyword evidence="4" id="KW-1185">Reference proteome</keyword>
<name>A0AA39UFW5_9AGAR</name>